<feature type="compositionally biased region" description="Acidic residues" evidence="1">
    <location>
        <begin position="43"/>
        <end position="68"/>
    </location>
</feature>
<gene>
    <name evidence="3" type="ORF">R6U77_00560</name>
</gene>
<evidence type="ECO:0000256" key="1">
    <source>
        <dbReference type="SAM" id="MobiDB-lite"/>
    </source>
</evidence>
<sequence>MKKYLLILSILTALLLAACGTESQTEEPSPTDDSNGAPVENPSEQEETDGDDAVEEEETEENTEDPATEENPTNDVQSITYKSNNQEIKGSTTNTQSPQQDYHIDLMDGFTITAEEPGRDVVMADVDPDVSMRIEAFPKADIVFEELLTNTSDMVEASLAGEDYNEYDLSSIQLDEQITNMHTFFVEYEGETVLTLLYERPDKFIRLTIFDNDADLKDALVKMGLTIK</sequence>
<protein>
    <recommendedName>
        <fullName evidence="5">Lipoprotein</fullName>
    </recommendedName>
</protein>
<feature type="compositionally biased region" description="Polar residues" evidence="1">
    <location>
        <begin position="21"/>
        <end position="34"/>
    </location>
</feature>
<name>A0ABZ0RY59_9BACI</name>
<evidence type="ECO:0000256" key="2">
    <source>
        <dbReference type="SAM" id="SignalP"/>
    </source>
</evidence>
<organism evidence="3 4">
    <name type="scientific">Lysinibacillus louembei</name>
    <dbReference type="NCBI Taxonomy" id="1470088"/>
    <lineage>
        <taxon>Bacteria</taxon>
        <taxon>Bacillati</taxon>
        <taxon>Bacillota</taxon>
        <taxon>Bacilli</taxon>
        <taxon>Bacillales</taxon>
        <taxon>Bacillaceae</taxon>
        <taxon>Lysinibacillus</taxon>
    </lineage>
</organism>
<evidence type="ECO:0000313" key="3">
    <source>
        <dbReference type="EMBL" id="WPK12211.1"/>
    </source>
</evidence>
<proteinExistence type="predicted"/>
<dbReference type="PROSITE" id="PS51257">
    <property type="entry name" value="PROKAR_LIPOPROTEIN"/>
    <property type="match status" value="1"/>
</dbReference>
<feature type="chain" id="PRO_5045820148" description="Lipoprotein" evidence="2">
    <location>
        <begin position="24"/>
        <end position="228"/>
    </location>
</feature>
<accession>A0ABZ0RY59</accession>
<dbReference type="RefSeq" id="WP_319836996.1">
    <property type="nucleotide sequence ID" value="NZ_CP137624.1"/>
</dbReference>
<evidence type="ECO:0000313" key="4">
    <source>
        <dbReference type="Proteomes" id="UP001322664"/>
    </source>
</evidence>
<dbReference type="Proteomes" id="UP001322664">
    <property type="component" value="Chromosome"/>
</dbReference>
<feature type="signal peptide" evidence="2">
    <location>
        <begin position="1"/>
        <end position="23"/>
    </location>
</feature>
<dbReference type="EMBL" id="CP137624">
    <property type="protein sequence ID" value="WPK12211.1"/>
    <property type="molecule type" value="Genomic_DNA"/>
</dbReference>
<evidence type="ECO:0008006" key="5">
    <source>
        <dbReference type="Google" id="ProtNLM"/>
    </source>
</evidence>
<keyword evidence="2" id="KW-0732">Signal</keyword>
<feature type="region of interest" description="Disordered" evidence="1">
    <location>
        <begin position="21"/>
        <end position="76"/>
    </location>
</feature>
<keyword evidence="4" id="KW-1185">Reference proteome</keyword>
<reference evidence="3 4" key="1">
    <citation type="submission" date="2023-09" db="EMBL/GenBank/DDBJ databases">
        <authorList>
            <person name="Page C.A."/>
            <person name="Perez-Diaz I.M."/>
        </authorList>
    </citation>
    <scope>NUCLEOTIDE SEQUENCE [LARGE SCALE GENOMIC DNA]</scope>
    <source>
        <strain evidence="3 4">Ll15</strain>
    </source>
</reference>